<evidence type="ECO:0000313" key="3">
    <source>
        <dbReference type="EMBL" id="KAF4592254.1"/>
    </source>
</evidence>
<dbReference type="InterPro" id="IPR009571">
    <property type="entry name" value="SUR7/Rim9-like_fungi"/>
</dbReference>
<comment type="caution">
    <text evidence="3">The sequence shown here is derived from an EMBL/GenBank/DDBJ whole genome shotgun (WGS) entry which is preliminary data.</text>
</comment>
<dbReference type="OrthoDB" id="4159154at2759"/>
<organism evidence="3 4">
    <name type="scientific">Ophiocordyceps camponoti-floridani</name>
    <dbReference type="NCBI Taxonomy" id="2030778"/>
    <lineage>
        <taxon>Eukaryota</taxon>
        <taxon>Fungi</taxon>
        <taxon>Dikarya</taxon>
        <taxon>Ascomycota</taxon>
        <taxon>Pezizomycotina</taxon>
        <taxon>Sordariomycetes</taxon>
        <taxon>Hypocreomycetidae</taxon>
        <taxon>Hypocreales</taxon>
        <taxon>Ophiocordycipitaceae</taxon>
        <taxon>Ophiocordyceps</taxon>
    </lineage>
</organism>
<gene>
    <name evidence="3" type="ORF">GQ602_002553</name>
</gene>
<reference evidence="3 4" key="1">
    <citation type="journal article" date="2020" name="G3 (Bethesda)">
        <title>Genetic Underpinnings of Host Manipulation by Ophiocordyceps as Revealed by Comparative Transcriptomics.</title>
        <authorList>
            <person name="Will I."/>
            <person name="Das B."/>
            <person name="Trinh T."/>
            <person name="Brachmann A."/>
            <person name="Ohm R.A."/>
            <person name="de Bekker C."/>
        </authorList>
    </citation>
    <scope>NUCLEOTIDE SEQUENCE [LARGE SCALE GENOMIC DNA]</scope>
    <source>
        <strain evidence="3 4">EC05</strain>
    </source>
</reference>
<dbReference type="AlphaFoldDB" id="A0A8H4QAK5"/>
<dbReference type="GO" id="GO:0031505">
    <property type="term" value="P:fungal-type cell wall organization"/>
    <property type="evidence" value="ECO:0007669"/>
    <property type="project" value="TreeGrafter"/>
</dbReference>
<dbReference type="Pfam" id="PF06687">
    <property type="entry name" value="SUR7"/>
    <property type="match status" value="1"/>
</dbReference>
<dbReference type="InterPro" id="IPR052413">
    <property type="entry name" value="SUR7_domain"/>
</dbReference>
<dbReference type="PANTHER" id="PTHR28019">
    <property type="entry name" value="CELL MEMBRANE PROTEIN YLR413W-RELATED"/>
    <property type="match status" value="1"/>
</dbReference>
<dbReference type="EMBL" id="JAACLJ010000002">
    <property type="protein sequence ID" value="KAF4592254.1"/>
    <property type="molecule type" value="Genomic_DNA"/>
</dbReference>
<dbReference type="GO" id="GO:0005886">
    <property type="term" value="C:plasma membrane"/>
    <property type="evidence" value="ECO:0007669"/>
    <property type="project" value="InterPro"/>
</dbReference>
<dbReference type="GO" id="GO:0051285">
    <property type="term" value="C:cell cortex of cell tip"/>
    <property type="evidence" value="ECO:0007669"/>
    <property type="project" value="TreeGrafter"/>
</dbReference>
<keyword evidence="2" id="KW-0812">Transmembrane</keyword>
<keyword evidence="2" id="KW-0472">Membrane</keyword>
<evidence type="ECO:0000313" key="4">
    <source>
        <dbReference type="Proteomes" id="UP000562929"/>
    </source>
</evidence>
<sequence length="538" mass="55906">MSESILSEEQPAQGRFRSLRKRFAALLPFTSTDDRSMTDNVHRGGVPDKVVMILQSRPAVFLNLLVTFIAFILVILALAAGNSKGFMEDHSIIRFDTSALGGNLLSTGLEAVDLNATMLGQQVIGALAGRGTSTTTNNNNNNNNNNLGSNTLAALGNIVTGRSANDNKVSPRGLLDGVVGGVGNVVGGVLGGGPGAGGNPEGNPAVAARRRTPGVPVPVGGGIGQLPPIAGGVGGVGAPLGAAIGGAIGGGLANGGLANALAGLTTPVVNRAFGAMQTAFDNLKTSVQSGPTSAVIAKQVTTNLGITDWYSLHVNGICQGVFDADRRPVATNCTSSPARQLDSAATGLTTPLDLGPVTLNLANTGLPTALNQYVGYINAFLLVIFLQYVFGVIFSTFLLLFTVIFLIRAKTFKLLLLNTVLASTALSFVLVGTILTTVAAVITSESLKNIGPTTLGLTVQVGHRFLLLTWFATVSLSLPATYWTVQLILCGLGKKRDKKSRELRDFVREKHGEHVGEDSHMEVHHTEETIGVAKSEDL</sequence>
<feature type="region of interest" description="Disordered" evidence="1">
    <location>
        <begin position="511"/>
        <end position="538"/>
    </location>
</feature>
<dbReference type="Proteomes" id="UP000562929">
    <property type="component" value="Unassembled WGS sequence"/>
</dbReference>
<keyword evidence="2" id="KW-1133">Transmembrane helix</keyword>
<name>A0A8H4QAK5_9HYPO</name>
<dbReference type="PANTHER" id="PTHR28019:SF7">
    <property type="entry name" value="SUR7 PROTEIN"/>
    <property type="match status" value="1"/>
</dbReference>
<keyword evidence="4" id="KW-1185">Reference proteome</keyword>
<accession>A0A8H4QAK5</accession>
<evidence type="ECO:0000256" key="2">
    <source>
        <dbReference type="SAM" id="Phobius"/>
    </source>
</evidence>
<feature type="transmembrane region" description="Helical" evidence="2">
    <location>
        <begin position="59"/>
        <end position="81"/>
    </location>
</feature>
<proteinExistence type="predicted"/>
<feature type="transmembrane region" description="Helical" evidence="2">
    <location>
        <begin position="379"/>
        <end position="407"/>
    </location>
</feature>
<evidence type="ECO:0000256" key="1">
    <source>
        <dbReference type="SAM" id="MobiDB-lite"/>
    </source>
</evidence>
<protein>
    <submittedName>
        <fullName evidence="3">Sur7 protein</fullName>
    </submittedName>
</protein>
<feature type="transmembrane region" description="Helical" evidence="2">
    <location>
        <begin position="465"/>
        <end position="492"/>
    </location>
</feature>
<feature type="transmembrane region" description="Helical" evidence="2">
    <location>
        <begin position="414"/>
        <end position="442"/>
    </location>
</feature>